<feature type="domain" description="ABC transmembrane type-1" evidence="8">
    <location>
        <begin position="68"/>
        <end position="294"/>
    </location>
</feature>
<name>A0A242KE29_9ENTE</name>
<proteinExistence type="inferred from homology"/>
<evidence type="ECO:0000313" key="11">
    <source>
        <dbReference type="Proteomes" id="UP000195141"/>
    </source>
</evidence>
<keyword evidence="3" id="KW-1003">Cell membrane</keyword>
<evidence type="ECO:0000313" key="10">
    <source>
        <dbReference type="EMBL" id="WYJ89511.1"/>
    </source>
</evidence>
<reference evidence="10" key="2">
    <citation type="submission" date="2017-05" db="EMBL/GenBank/DDBJ databases">
        <authorList>
            <consortium name="The Broad Institute Genomics Platform"/>
            <consortium name="The Broad Institute Genomic Center for Infectious Diseases"/>
            <person name="Earl A."/>
            <person name="Manson A."/>
            <person name="Schwartman J."/>
            <person name="Gilmore M."/>
            <person name="Abouelleil A."/>
            <person name="Cao P."/>
            <person name="Chapman S."/>
            <person name="Cusick C."/>
            <person name="Shea T."/>
            <person name="Young S."/>
            <person name="Neafsey D."/>
            <person name="Nusbaum C."/>
            <person name="Birren B."/>
        </authorList>
    </citation>
    <scope>NUCLEOTIDE SEQUENCE</scope>
    <source>
        <strain evidence="10">9E7_DIV0242</strain>
    </source>
</reference>
<dbReference type="AlphaFoldDB" id="A0A242KE29"/>
<dbReference type="PANTHER" id="PTHR43227">
    <property type="entry name" value="BLL4140 PROTEIN"/>
    <property type="match status" value="1"/>
</dbReference>
<organism evidence="9">
    <name type="scientific">Candidatus Enterococcus clewellii</name>
    <dbReference type="NCBI Taxonomy" id="1834193"/>
    <lineage>
        <taxon>Bacteria</taxon>
        <taxon>Bacillati</taxon>
        <taxon>Bacillota</taxon>
        <taxon>Bacilli</taxon>
        <taxon>Lactobacillales</taxon>
        <taxon>Enterococcaceae</taxon>
        <taxon>Enterococcus</taxon>
    </lineage>
</organism>
<dbReference type="GO" id="GO:0005886">
    <property type="term" value="C:plasma membrane"/>
    <property type="evidence" value="ECO:0007669"/>
    <property type="project" value="UniProtKB-SubCell"/>
</dbReference>
<comment type="similarity">
    <text evidence="7">Belongs to the binding-protein-dependent transport system permease family.</text>
</comment>
<evidence type="ECO:0000256" key="4">
    <source>
        <dbReference type="ARBA" id="ARBA00022692"/>
    </source>
</evidence>
<feature type="transmembrane region" description="Helical" evidence="7">
    <location>
        <begin position="214"/>
        <end position="234"/>
    </location>
</feature>
<dbReference type="SUPFAM" id="SSF161098">
    <property type="entry name" value="MetI-like"/>
    <property type="match status" value="1"/>
</dbReference>
<evidence type="ECO:0000256" key="5">
    <source>
        <dbReference type="ARBA" id="ARBA00022989"/>
    </source>
</evidence>
<feature type="transmembrane region" description="Helical" evidence="7">
    <location>
        <begin position="273"/>
        <end position="297"/>
    </location>
</feature>
<evidence type="ECO:0000256" key="1">
    <source>
        <dbReference type="ARBA" id="ARBA00004651"/>
    </source>
</evidence>
<evidence type="ECO:0000256" key="6">
    <source>
        <dbReference type="ARBA" id="ARBA00023136"/>
    </source>
</evidence>
<dbReference type="InterPro" id="IPR035906">
    <property type="entry name" value="MetI-like_sf"/>
</dbReference>
<dbReference type="Gene3D" id="1.10.3720.10">
    <property type="entry name" value="MetI-like"/>
    <property type="match status" value="1"/>
</dbReference>
<accession>A0A242KE29</accession>
<comment type="subcellular location">
    <subcellularLocation>
        <location evidence="1 7">Cell membrane</location>
        <topology evidence="1 7">Multi-pass membrane protein</topology>
    </subcellularLocation>
</comment>
<evidence type="ECO:0000256" key="3">
    <source>
        <dbReference type="ARBA" id="ARBA00022475"/>
    </source>
</evidence>
<keyword evidence="5 7" id="KW-1133">Transmembrane helix</keyword>
<dbReference type="RefSeq" id="WP_086348300.1">
    <property type="nucleotide sequence ID" value="NZ_CP147247.1"/>
</dbReference>
<dbReference type="GO" id="GO:0055085">
    <property type="term" value="P:transmembrane transport"/>
    <property type="evidence" value="ECO:0007669"/>
    <property type="project" value="InterPro"/>
</dbReference>
<feature type="transmembrane region" description="Helical" evidence="7">
    <location>
        <begin position="155"/>
        <end position="178"/>
    </location>
</feature>
<keyword evidence="6 7" id="KW-0472">Membrane</keyword>
<dbReference type="Pfam" id="PF00528">
    <property type="entry name" value="BPD_transp_1"/>
    <property type="match status" value="1"/>
</dbReference>
<evidence type="ECO:0000256" key="7">
    <source>
        <dbReference type="RuleBase" id="RU363032"/>
    </source>
</evidence>
<dbReference type="InterPro" id="IPR000515">
    <property type="entry name" value="MetI-like"/>
</dbReference>
<sequence>MKQKRAFLWFIAPGFIFYCLFVIYPIFSAAKISFFKWNGIGEQLFVGFDNYKELFSNPILLNQLTNALKHSLIIFILTVLIMLPLQIAFAYMIYSKTTGHGVLRTVIFSPQFISTPVIVFLFTLLLDANIGLINELLNKVGLSSLAQPWLGMPSVGIYVVWLMISWAGFGVGMMYFIAAMNMISEDSIEAAYMEGAGYWKRLWLIVIPQIKNTILNLALISYITAMTIFDYSYILGGVSGGVNGSVDVVSLFFYRIAFGDNNPLGGNLSENSMGMGTTIACVLFLIIFIVASLQMYFMMRKDEDDGKA</sequence>
<feature type="transmembrane region" description="Helical" evidence="7">
    <location>
        <begin position="106"/>
        <end position="126"/>
    </location>
</feature>
<feature type="transmembrane region" description="Helical" evidence="7">
    <location>
        <begin position="7"/>
        <end position="27"/>
    </location>
</feature>
<evidence type="ECO:0000259" key="8">
    <source>
        <dbReference type="PROSITE" id="PS50928"/>
    </source>
</evidence>
<dbReference type="EMBL" id="NGMM01000001">
    <property type="protein sequence ID" value="OTP19425.1"/>
    <property type="molecule type" value="Genomic_DNA"/>
</dbReference>
<dbReference type="CDD" id="cd06261">
    <property type="entry name" value="TM_PBP2"/>
    <property type="match status" value="1"/>
</dbReference>
<reference evidence="10" key="3">
    <citation type="submission" date="2024-03" db="EMBL/GenBank/DDBJ databases">
        <title>The Genome Sequence of Enterococcus sp. DIV0242b.</title>
        <authorList>
            <consortium name="The Broad Institute Genomics Platform"/>
            <consortium name="The Broad Institute Microbial Omics Core"/>
            <consortium name="The Broad Institute Genomic Center for Infectious Diseases"/>
            <person name="Earl A."/>
            <person name="Manson A."/>
            <person name="Gilmore M."/>
            <person name="Schwartman J."/>
            <person name="Shea T."/>
            <person name="Abouelleil A."/>
            <person name="Cao P."/>
            <person name="Chapman S."/>
            <person name="Cusick C."/>
            <person name="Young S."/>
            <person name="Neafsey D."/>
            <person name="Nusbaum C."/>
            <person name="Birren B."/>
        </authorList>
    </citation>
    <scope>NUCLEOTIDE SEQUENCE</scope>
    <source>
        <strain evidence="10">9E7_DIV0242</strain>
    </source>
</reference>
<dbReference type="EMBL" id="CP147247">
    <property type="protein sequence ID" value="WYJ89511.1"/>
    <property type="molecule type" value="Genomic_DNA"/>
</dbReference>
<dbReference type="Proteomes" id="UP000195141">
    <property type="component" value="Chromosome"/>
</dbReference>
<reference evidence="9" key="1">
    <citation type="submission" date="2017-05" db="EMBL/GenBank/DDBJ databases">
        <title>The Genome Sequence of Enterococcus sp. 9E7_DIV0242.</title>
        <authorList>
            <consortium name="The Broad Institute Genomics Platform"/>
            <consortium name="The Broad Institute Genomic Center for Infectious Diseases"/>
            <person name="Earl A."/>
            <person name="Manson A."/>
            <person name="Schwartman J."/>
            <person name="Gilmore M."/>
            <person name="Abouelleil A."/>
            <person name="Cao P."/>
            <person name="Chapman S."/>
            <person name="Cusick C."/>
            <person name="Shea T."/>
            <person name="Young S."/>
            <person name="Neafsey D."/>
            <person name="Nusbaum C."/>
            <person name="Birren B."/>
        </authorList>
    </citation>
    <scope>NUCLEOTIDE SEQUENCE [LARGE SCALE GENOMIC DNA]</scope>
    <source>
        <strain evidence="9">9E7_DIV0242</strain>
    </source>
</reference>
<gene>
    <name evidence="10" type="ORF">A5888_001233</name>
    <name evidence="9" type="ORF">A5888_001242</name>
</gene>
<evidence type="ECO:0000256" key="2">
    <source>
        <dbReference type="ARBA" id="ARBA00022448"/>
    </source>
</evidence>
<evidence type="ECO:0000313" key="9">
    <source>
        <dbReference type="EMBL" id="OTP19425.1"/>
    </source>
</evidence>
<feature type="transmembrane region" description="Helical" evidence="7">
    <location>
        <begin position="72"/>
        <end position="94"/>
    </location>
</feature>
<dbReference type="PROSITE" id="PS50928">
    <property type="entry name" value="ABC_TM1"/>
    <property type="match status" value="1"/>
</dbReference>
<dbReference type="PANTHER" id="PTHR43227:SF11">
    <property type="entry name" value="BLL4140 PROTEIN"/>
    <property type="match status" value="1"/>
</dbReference>
<keyword evidence="2 7" id="KW-0813">Transport</keyword>
<keyword evidence="11" id="KW-1185">Reference proteome</keyword>
<keyword evidence="4 7" id="KW-0812">Transmembrane</keyword>
<dbReference type="InterPro" id="IPR050809">
    <property type="entry name" value="UgpAE/MalFG_permease"/>
</dbReference>
<dbReference type="OrthoDB" id="9798257at2"/>
<protein>
    <submittedName>
        <fullName evidence="10">Raffinose/stachyose/melibiose transport system permease</fullName>
    </submittedName>
</protein>